<feature type="domain" description="L,D-TPase catalytic" evidence="8">
    <location>
        <begin position="236"/>
        <end position="435"/>
    </location>
</feature>
<evidence type="ECO:0000313" key="9">
    <source>
        <dbReference type="EMBL" id="QSX35699.1"/>
    </source>
</evidence>
<feature type="active site" description="Proton donor/acceptor" evidence="7">
    <location>
        <position position="368"/>
    </location>
</feature>
<organism evidence="9 10">
    <name type="scientific">Shewanella sedimentimangrovi</name>
    <dbReference type="NCBI Taxonomy" id="2814293"/>
    <lineage>
        <taxon>Bacteria</taxon>
        <taxon>Pseudomonadati</taxon>
        <taxon>Pseudomonadota</taxon>
        <taxon>Gammaproteobacteria</taxon>
        <taxon>Alteromonadales</taxon>
        <taxon>Shewanellaceae</taxon>
        <taxon>Shewanella</taxon>
    </lineage>
</organism>
<dbReference type="PANTHER" id="PTHR41533">
    <property type="entry name" value="L,D-TRANSPEPTIDASE HI_1667-RELATED"/>
    <property type="match status" value="1"/>
</dbReference>
<protein>
    <submittedName>
        <fullName evidence="9">L,D-transpeptidase family protein</fullName>
    </submittedName>
</protein>
<dbReference type="CDD" id="cd16913">
    <property type="entry name" value="YkuD_like"/>
    <property type="match status" value="1"/>
</dbReference>
<dbReference type="InterPro" id="IPR036366">
    <property type="entry name" value="PGBDSf"/>
</dbReference>
<dbReference type="InterPro" id="IPR038063">
    <property type="entry name" value="Transpep_catalytic_dom"/>
</dbReference>
<dbReference type="Gene3D" id="1.10.101.10">
    <property type="entry name" value="PGBD-like superfamily/PGBD"/>
    <property type="match status" value="1"/>
</dbReference>
<dbReference type="Pfam" id="PF03734">
    <property type="entry name" value="YkuD"/>
    <property type="match status" value="1"/>
</dbReference>
<evidence type="ECO:0000256" key="2">
    <source>
        <dbReference type="ARBA" id="ARBA00005992"/>
    </source>
</evidence>
<dbReference type="Pfam" id="PF01471">
    <property type="entry name" value="PG_binding_1"/>
    <property type="match status" value="1"/>
</dbReference>
<evidence type="ECO:0000256" key="4">
    <source>
        <dbReference type="ARBA" id="ARBA00022960"/>
    </source>
</evidence>
<accession>A0ABX7QW32</accession>
<dbReference type="Gene3D" id="2.40.440.10">
    <property type="entry name" value="L,D-transpeptidase catalytic domain-like"/>
    <property type="match status" value="1"/>
</dbReference>
<dbReference type="SUPFAM" id="SSF47090">
    <property type="entry name" value="PGBD-like"/>
    <property type="match status" value="1"/>
</dbReference>
<feature type="active site" description="Nucleophile" evidence="7">
    <location>
        <position position="387"/>
    </location>
</feature>
<evidence type="ECO:0000256" key="5">
    <source>
        <dbReference type="ARBA" id="ARBA00022984"/>
    </source>
</evidence>
<comment type="pathway">
    <text evidence="1 7">Cell wall biogenesis; peptidoglycan biosynthesis.</text>
</comment>
<evidence type="ECO:0000259" key="8">
    <source>
        <dbReference type="PROSITE" id="PS52029"/>
    </source>
</evidence>
<name>A0ABX7QW32_9GAMM</name>
<dbReference type="InterPro" id="IPR002477">
    <property type="entry name" value="Peptidoglycan-bd-like"/>
</dbReference>
<dbReference type="PROSITE" id="PS52029">
    <property type="entry name" value="LD_TPASE"/>
    <property type="match status" value="1"/>
</dbReference>
<dbReference type="RefSeq" id="WP_207379182.1">
    <property type="nucleotide sequence ID" value="NZ_CP071502.1"/>
</dbReference>
<keyword evidence="5 7" id="KW-0573">Peptidoglycan synthesis</keyword>
<proteinExistence type="inferred from homology"/>
<sequence length="468" mass="53121">MSLRLLSPGIGLAGAFFLGYLCLSAEIVWADSNTVAAGKVLAEHARLLALASQDPSLERYARELESDSLSAQLEYFDVAAEAIADFWRARQVGLPVDVAGGDKLSQAAGLEPFPNQFMLTVNRVRQLLWLDSHADWPLISPRGLLRPGDSHGSIPLIGQRLWLLGDLKTEPDNSTFYDDRLKLAVQQFQARHGLKQDAIIGPLTLQWLNRSPLERAQILARNFVQFVMDSSALGERYLLVNIPAFELVLVDGGEEVLRSRVIVGRTYRQTPLLSGEISNVVLNPSWRVPKKLMRKDVLPKVRKDGSYLREKQFDVFDSQGQLVEHSDAEWQQLASSQFPFNLEQRPGTHNALGQFKFHFANEASVYLHDTPEKELFEHSDRALSSGCIRVDKVHELANWFADNLIRDRRMWDSMLGGRERTQWFSLTEKVPVHLVYWTAWMDGEQQAQFRNDIYHLRQNTPMLTAAHP</sequence>
<reference evidence="9 10" key="1">
    <citation type="submission" date="2021-03" db="EMBL/GenBank/DDBJ databases">
        <title>Novel species identification of genus Shewanella.</title>
        <authorList>
            <person name="Liu G."/>
            <person name="Zhang Q."/>
        </authorList>
    </citation>
    <scope>NUCLEOTIDE SEQUENCE [LARGE SCALE GENOMIC DNA]</scope>
    <source>
        <strain evidence="9 10">FJAT-52962</strain>
    </source>
</reference>
<keyword evidence="10" id="KW-1185">Reference proteome</keyword>
<keyword evidence="4 7" id="KW-0133">Cell shape</keyword>
<evidence type="ECO:0000256" key="7">
    <source>
        <dbReference type="PROSITE-ProRule" id="PRU01373"/>
    </source>
</evidence>
<dbReference type="EMBL" id="CP071502">
    <property type="protein sequence ID" value="QSX35699.1"/>
    <property type="molecule type" value="Genomic_DNA"/>
</dbReference>
<dbReference type="InterPro" id="IPR005490">
    <property type="entry name" value="LD_TPept_cat_dom"/>
</dbReference>
<gene>
    <name evidence="9" type="ORF">JYB85_09875</name>
</gene>
<dbReference type="InterPro" id="IPR036365">
    <property type="entry name" value="PGBD-like_sf"/>
</dbReference>
<evidence type="ECO:0000256" key="3">
    <source>
        <dbReference type="ARBA" id="ARBA00022679"/>
    </source>
</evidence>
<evidence type="ECO:0000256" key="6">
    <source>
        <dbReference type="ARBA" id="ARBA00023316"/>
    </source>
</evidence>
<dbReference type="InterPro" id="IPR052905">
    <property type="entry name" value="LD-transpeptidase_YkuD-like"/>
</dbReference>
<dbReference type="PANTHER" id="PTHR41533:SF1">
    <property type="entry name" value="L,D-TRANSPEPTIDASE YCBB-RELATED"/>
    <property type="match status" value="1"/>
</dbReference>
<comment type="similarity">
    <text evidence="2">Belongs to the YkuD family.</text>
</comment>
<dbReference type="Proteomes" id="UP000663207">
    <property type="component" value="Chromosome"/>
</dbReference>
<keyword evidence="3" id="KW-0808">Transferase</keyword>
<keyword evidence="6 7" id="KW-0961">Cell wall biogenesis/degradation</keyword>
<evidence type="ECO:0000313" key="10">
    <source>
        <dbReference type="Proteomes" id="UP000663207"/>
    </source>
</evidence>
<evidence type="ECO:0000256" key="1">
    <source>
        <dbReference type="ARBA" id="ARBA00004752"/>
    </source>
</evidence>
<dbReference type="SUPFAM" id="SSF141523">
    <property type="entry name" value="L,D-transpeptidase catalytic domain-like"/>
    <property type="match status" value="1"/>
</dbReference>